<keyword evidence="2 4" id="KW-0560">Oxidoreductase</keyword>
<dbReference type="AlphaFoldDB" id="A0A9P8XZK9"/>
<evidence type="ECO:0000256" key="3">
    <source>
        <dbReference type="ARBA" id="ARBA00023027"/>
    </source>
</evidence>
<protein>
    <submittedName>
        <fullName evidence="7">D-3-phosphoglycerate dehydrogenase</fullName>
    </submittedName>
</protein>
<comment type="caution">
    <text evidence="7">The sequence shown here is derived from an EMBL/GenBank/DDBJ whole genome shotgun (WGS) entry which is preliminary data.</text>
</comment>
<name>A0A9P8XZK9_9PEZI</name>
<organism evidence="7 8">
    <name type="scientific">Microdochium trichocladiopsis</name>
    <dbReference type="NCBI Taxonomy" id="1682393"/>
    <lineage>
        <taxon>Eukaryota</taxon>
        <taxon>Fungi</taxon>
        <taxon>Dikarya</taxon>
        <taxon>Ascomycota</taxon>
        <taxon>Pezizomycotina</taxon>
        <taxon>Sordariomycetes</taxon>
        <taxon>Xylariomycetidae</taxon>
        <taxon>Xylariales</taxon>
        <taxon>Microdochiaceae</taxon>
        <taxon>Microdochium</taxon>
    </lineage>
</organism>
<accession>A0A9P8XZK9</accession>
<dbReference type="InterPro" id="IPR006140">
    <property type="entry name" value="D-isomer_DH_NAD-bd"/>
</dbReference>
<dbReference type="OrthoDB" id="298012at2759"/>
<keyword evidence="3" id="KW-0520">NAD</keyword>
<dbReference type="Proteomes" id="UP000756346">
    <property type="component" value="Unassembled WGS sequence"/>
</dbReference>
<dbReference type="SUPFAM" id="SSF52283">
    <property type="entry name" value="Formate/glycerate dehydrogenase catalytic domain-like"/>
    <property type="match status" value="1"/>
</dbReference>
<evidence type="ECO:0000313" key="7">
    <source>
        <dbReference type="EMBL" id="KAH7024553.1"/>
    </source>
</evidence>
<dbReference type="Gene3D" id="3.40.50.720">
    <property type="entry name" value="NAD(P)-binding Rossmann-like Domain"/>
    <property type="match status" value="2"/>
</dbReference>
<evidence type="ECO:0000259" key="6">
    <source>
        <dbReference type="Pfam" id="PF02826"/>
    </source>
</evidence>
<comment type="similarity">
    <text evidence="1 4">Belongs to the D-isomer specific 2-hydroxyacid dehydrogenase family.</text>
</comment>
<dbReference type="RefSeq" id="XP_046008101.1">
    <property type="nucleotide sequence ID" value="XM_046151342.1"/>
</dbReference>
<dbReference type="InterPro" id="IPR006139">
    <property type="entry name" value="D-isomer_2_OHA_DH_cat_dom"/>
</dbReference>
<dbReference type="GO" id="GO:0016618">
    <property type="term" value="F:hydroxypyruvate reductase [NAD(P)H] activity"/>
    <property type="evidence" value="ECO:0007669"/>
    <property type="project" value="TreeGrafter"/>
</dbReference>
<dbReference type="GO" id="GO:0030267">
    <property type="term" value="F:glyoxylate reductase (NADPH) activity"/>
    <property type="evidence" value="ECO:0007669"/>
    <property type="project" value="TreeGrafter"/>
</dbReference>
<dbReference type="GeneID" id="70180888"/>
<dbReference type="InterPro" id="IPR036291">
    <property type="entry name" value="NAD(P)-bd_dom_sf"/>
</dbReference>
<dbReference type="PANTHER" id="PTHR10996">
    <property type="entry name" value="2-HYDROXYACID DEHYDROGENASE-RELATED"/>
    <property type="match status" value="1"/>
</dbReference>
<dbReference type="PROSITE" id="PS00065">
    <property type="entry name" value="D_2_HYDROXYACID_DH_1"/>
    <property type="match status" value="1"/>
</dbReference>
<dbReference type="FunFam" id="3.40.50.720:FF:000203">
    <property type="entry name" value="D-3-phosphoglycerate dehydrogenase (SerA)"/>
    <property type="match status" value="1"/>
</dbReference>
<evidence type="ECO:0000259" key="5">
    <source>
        <dbReference type="Pfam" id="PF00389"/>
    </source>
</evidence>
<dbReference type="PANTHER" id="PTHR10996:SF264">
    <property type="entry name" value="HYPOTHETICAL D-ISOMER SPECIFIC 2-HYDROXYACID DEHYDROGENASE (EUROFUNG)"/>
    <property type="match status" value="1"/>
</dbReference>
<reference evidence="7" key="1">
    <citation type="journal article" date="2021" name="Nat. Commun.">
        <title>Genetic determinants of endophytism in the Arabidopsis root mycobiome.</title>
        <authorList>
            <person name="Mesny F."/>
            <person name="Miyauchi S."/>
            <person name="Thiergart T."/>
            <person name="Pickel B."/>
            <person name="Atanasova L."/>
            <person name="Karlsson M."/>
            <person name="Huettel B."/>
            <person name="Barry K.W."/>
            <person name="Haridas S."/>
            <person name="Chen C."/>
            <person name="Bauer D."/>
            <person name="Andreopoulos W."/>
            <person name="Pangilinan J."/>
            <person name="LaButti K."/>
            <person name="Riley R."/>
            <person name="Lipzen A."/>
            <person name="Clum A."/>
            <person name="Drula E."/>
            <person name="Henrissat B."/>
            <person name="Kohler A."/>
            <person name="Grigoriev I.V."/>
            <person name="Martin F.M."/>
            <person name="Hacquard S."/>
        </authorList>
    </citation>
    <scope>NUCLEOTIDE SEQUENCE</scope>
    <source>
        <strain evidence="7">MPI-CAGE-CH-0230</strain>
    </source>
</reference>
<gene>
    <name evidence="7" type="ORF">B0I36DRAFT_274134</name>
</gene>
<dbReference type="GO" id="GO:0051287">
    <property type="term" value="F:NAD binding"/>
    <property type="evidence" value="ECO:0007669"/>
    <property type="project" value="InterPro"/>
</dbReference>
<dbReference type="Pfam" id="PF00389">
    <property type="entry name" value="2-Hacid_dh"/>
    <property type="match status" value="1"/>
</dbReference>
<dbReference type="InterPro" id="IPR050223">
    <property type="entry name" value="D-isomer_2-hydroxyacid_DH"/>
</dbReference>
<dbReference type="SUPFAM" id="SSF51735">
    <property type="entry name" value="NAD(P)-binding Rossmann-fold domains"/>
    <property type="match status" value="1"/>
</dbReference>
<evidence type="ECO:0000313" key="8">
    <source>
        <dbReference type="Proteomes" id="UP000756346"/>
    </source>
</evidence>
<dbReference type="InterPro" id="IPR029752">
    <property type="entry name" value="D-isomer_DH_CS1"/>
</dbReference>
<evidence type="ECO:0000256" key="1">
    <source>
        <dbReference type="ARBA" id="ARBA00005854"/>
    </source>
</evidence>
<evidence type="ECO:0000256" key="4">
    <source>
        <dbReference type="RuleBase" id="RU003719"/>
    </source>
</evidence>
<dbReference type="PROSITE" id="PS00671">
    <property type="entry name" value="D_2_HYDROXYACID_DH_3"/>
    <property type="match status" value="1"/>
</dbReference>
<sequence length="312" mass="33669">MTVYVLDPWYPKAIARARKLFSKVILHTDPDFAGWQQKARAILVRGSSITAFDVAKCPNLVAIGKHGVGIEKIDQAACAERNIKILNTPGANAQAVAEVVVALALSVARNIPAIYTRQVAGGEAVHKQTCSGLTLHRKTVGVVGMGNIGRCVARILQRGFDAEIVAYDPYMPASASTDGPWSEIPHRRVDSVAEMLGIVDVLTVHVPLTAETRDMIAYQELCSMKSTAIVLNGSRGGIVNEDDLERALREGKIWGAGLDAHEQEPPTRERYGKLWELPNVVSTPHIGAATEDAQLASAIGAVDNLYNYLVTL</sequence>
<keyword evidence="8" id="KW-1185">Reference proteome</keyword>
<feature type="domain" description="D-isomer specific 2-hydroxyacid dehydrogenase NAD-binding" evidence="6">
    <location>
        <begin position="101"/>
        <end position="287"/>
    </location>
</feature>
<dbReference type="InterPro" id="IPR029753">
    <property type="entry name" value="D-isomer_DH_CS"/>
</dbReference>
<dbReference type="EMBL" id="JAGTJQ010000009">
    <property type="protein sequence ID" value="KAH7024553.1"/>
    <property type="molecule type" value="Genomic_DNA"/>
</dbReference>
<dbReference type="GO" id="GO:0005829">
    <property type="term" value="C:cytosol"/>
    <property type="evidence" value="ECO:0007669"/>
    <property type="project" value="TreeGrafter"/>
</dbReference>
<dbReference type="Pfam" id="PF02826">
    <property type="entry name" value="2-Hacid_dh_C"/>
    <property type="match status" value="1"/>
</dbReference>
<evidence type="ECO:0000256" key="2">
    <source>
        <dbReference type="ARBA" id="ARBA00023002"/>
    </source>
</evidence>
<feature type="domain" description="D-isomer specific 2-hydroxyacid dehydrogenase catalytic" evidence="5">
    <location>
        <begin position="37"/>
        <end position="309"/>
    </location>
</feature>
<proteinExistence type="inferred from homology"/>